<dbReference type="PANTHER" id="PTHR14948:SF25">
    <property type="entry name" value="DUF4190 DOMAIN-CONTAINING PROTEIN"/>
    <property type="match status" value="1"/>
</dbReference>
<evidence type="ECO:0000313" key="8">
    <source>
        <dbReference type="EMBL" id="CAG5081221.1"/>
    </source>
</evidence>
<sequence>MSDEAPPPYPGPKKAEDTPADGSETSKTQTEEPFDNSKLPPPPPYSAVPGAEPTRPQIFIAGLSTPITISPDATRVQLSTEASPEQPEKIENYLLLSICSMIFCCFPLGVLATLLSCQVGILFQRGDYLHARIISQRARHVASMAIMIGCFMIFVDYFRRYNFGLDYGTNGMDGTMNPKIYATSDVDYTSSETPGAAFQPTDPFSDTDLDSYTGSFRVQEVQDEDSWHFDPVEFFFGSEGYNASEYQHGFNPDPLDPQPEISVDDSSYYMEY</sequence>
<reference evidence="8 9" key="1">
    <citation type="submission" date="2021-04" db="EMBL/GenBank/DDBJ databases">
        <authorList>
            <person name="Bliznina A."/>
        </authorList>
    </citation>
    <scope>NUCLEOTIDE SEQUENCE [LARGE SCALE GENOMIC DNA]</scope>
</reference>
<evidence type="ECO:0000256" key="1">
    <source>
        <dbReference type="ARBA" id="ARBA00004370"/>
    </source>
</evidence>
<feature type="compositionally biased region" description="Pro residues" evidence="6">
    <location>
        <begin position="1"/>
        <end position="11"/>
    </location>
</feature>
<accession>A0ABN7RMG3</accession>
<proteinExistence type="inferred from homology"/>
<evidence type="ECO:0000256" key="6">
    <source>
        <dbReference type="SAM" id="MobiDB-lite"/>
    </source>
</evidence>
<feature type="transmembrane region" description="Helical" evidence="7">
    <location>
        <begin position="93"/>
        <end position="121"/>
    </location>
</feature>
<keyword evidence="3 7" id="KW-0812">Transmembrane</keyword>
<dbReference type="PANTHER" id="PTHR14948">
    <property type="entry name" value="NG5"/>
    <property type="match status" value="1"/>
</dbReference>
<keyword evidence="5 7" id="KW-0472">Membrane</keyword>
<evidence type="ECO:0000256" key="3">
    <source>
        <dbReference type="ARBA" id="ARBA00022692"/>
    </source>
</evidence>
<gene>
    <name evidence="8" type="ORF">OKIOD_LOCUS1373</name>
</gene>
<protein>
    <submittedName>
        <fullName evidence="8">Oidioi.mRNA.OKI2018_I69.PAR.g9815.t1.cds</fullName>
    </submittedName>
</protein>
<dbReference type="InterPro" id="IPR051423">
    <property type="entry name" value="CD225/Dispanin"/>
</dbReference>
<feature type="region of interest" description="Disordered" evidence="6">
    <location>
        <begin position="1"/>
        <end position="51"/>
    </location>
</feature>
<feature type="region of interest" description="Disordered" evidence="6">
    <location>
        <begin position="250"/>
        <end position="272"/>
    </location>
</feature>
<evidence type="ECO:0000256" key="5">
    <source>
        <dbReference type="ARBA" id="ARBA00023136"/>
    </source>
</evidence>
<evidence type="ECO:0000313" key="9">
    <source>
        <dbReference type="Proteomes" id="UP001158576"/>
    </source>
</evidence>
<dbReference type="EMBL" id="OU015568">
    <property type="protein sequence ID" value="CAG5081221.1"/>
    <property type="molecule type" value="Genomic_DNA"/>
</dbReference>
<name>A0ABN7RMG3_OIKDI</name>
<comment type="subcellular location">
    <subcellularLocation>
        <location evidence="1">Membrane</location>
    </subcellularLocation>
</comment>
<evidence type="ECO:0000256" key="4">
    <source>
        <dbReference type="ARBA" id="ARBA00022989"/>
    </source>
</evidence>
<dbReference type="Pfam" id="PF04505">
    <property type="entry name" value="CD225"/>
    <property type="match status" value="1"/>
</dbReference>
<dbReference type="Proteomes" id="UP001158576">
    <property type="component" value="Chromosome PAR"/>
</dbReference>
<evidence type="ECO:0000256" key="2">
    <source>
        <dbReference type="ARBA" id="ARBA00006843"/>
    </source>
</evidence>
<keyword evidence="9" id="KW-1185">Reference proteome</keyword>
<dbReference type="InterPro" id="IPR007593">
    <property type="entry name" value="CD225/Dispanin_fam"/>
</dbReference>
<organism evidence="8 9">
    <name type="scientific">Oikopleura dioica</name>
    <name type="common">Tunicate</name>
    <dbReference type="NCBI Taxonomy" id="34765"/>
    <lineage>
        <taxon>Eukaryota</taxon>
        <taxon>Metazoa</taxon>
        <taxon>Chordata</taxon>
        <taxon>Tunicata</taxon>
        <taxon>Appendicularia</taxon>
        <taxon>Copelata</taxon>
        <taxon>Oikopleuridae</taxon>
        <taxon>Oikopleura</taxon>
    </lineage>
</organism>
<evidence type="ECO:0000256" key="7">
    <source>
        <dbReference type="SAM" id="Phobius"/>
    </source>
</evidence>
<feature type="transmembrane region" description="Helical" evidence="7">
    <location>
        <begin position="141"/>
        <end position="158"/>
    </location>
</feature>
<keyword evidence="4 7" id="KW-1133">Transmembrane helix</keyword>
<comment type="similarity">
    <text evidence="2">Belongs to the CD225/Dispanin family.</text>
</comment>